<dbReference type="SUPFAM" id="SSF52540">
    <property type="entry name" value="P-loop containing nucleoside triphosphate hydrolases"/>
    <property type="match status" value="1"/>
</dbReference>
<evidence type="ECO:0000313" key="7">
    <source>
        <dbReference type="Proteomes" id="UP000199263"/>
    </source>
</evidence>
<keyword evidence="2" id="KW-0547">Nucleotide-binding</keyword>
<dbReference type="PROSITE" id="PS50893">
    <property type="entry name" value="ABC_TRANSPORTER_2"/>
    <property type="match status" value="1"/>
</dbReference>
<dbReference type="InterPro" id="IPR003439">
    <property type="entry name" value="ABC_transporter-like_ATP-bd"/>
</dbReference>
<evidence type="ECO:0000313" key="6">
    <source>
        <dbReference type="EMBL" id="SFD16391.1"/>
    </source>
</evidence>
<feature type="domain" description="ABC transporter" evidence="5">
    <location>
        <begin position="2"/>
        <end position="238"/>
    </location>
</feature>
<evidence type="ECO:0000256" key="2">
    <source>
        <dbReference type="ARBA" id="ARBA00022741"/>
    </source>
</evidence>
<keyword evidence="7" id="KW-1185">Reference proteome</keyword>
<protein>
    <submittedName>
        <fullName evidence="6">Iron complex transport system ATP-binding protein</fullName>
    </submittedName>
</protein>
<dbReference type="InterPro" id="IPR017871">
    <property type="entry name" value="ABC_transporter-like_CS"/>
</dbReference>
<keyword evidence="3 6" id="KW-0067">ATP-binding</keyword>
<dbReference type="GO" id="GO:0016887">
    <property type="term" value="F:ATP hydrolysis activity"/>
    <property type="evidence" value="ECO:0007669"/>
    <property type="project" value="InterPro"/>
</dbReference>
<proteinExistence type="predicted"/>
<dbReference type="STRING" id="119641.SAMN05421842_1233"/>
<sequence length="251" mass="28192">MLELKNISCGYDGVDVVRNITLEAKRGEILCIVGPNGCGKSTLLKSIGKLIEYRGDIVLDSKDIEKLNRKELAKNIALMTQTSNIYFPYTVYETVSLGRYAYLKGALSSLSKEDNAIIIEAIKSVGIIELKDKLISELSGGQLQRVFLARAFAQNPEVILLDEPTNHLDLKCQVEILEYLSLWTKENNKIVIAVLHDLNLVNLFSEKVVMLNQGEIIGQGTPKEVFLEDDLEKVYDINVKRFMLNALGKWQ</sequence>
<dbReference type="PANTHER" id="PTHR42794:SF1">
    <property type="entry name" value="HEMIN IMPORT ATP-BINDING PROTEIN HMUV"/>
    <property type="match status" value="1"/>
</dbReference>
<dbReference type="Gene3D" id="3.40.50.300">
    <property type="entry name" value="P-loop containing nucleotide triphosphate hydrolases"/>
    <property type="match status" value="1"/>
</dbReference>
<dbReference type="EMBL" id="FOMG01000023">
    <property type="protein sequence ID" value="SFD16391.1"/>
    <property type="molecule type" value="Genomic_DNA"/>
</dbReference>
<reference evidence="6 7" key="1">
    <citation type="submission" date="2016-10" db="EMBL/GenBank/DDBJ databases">
        <authorList>
            <person name="de Groot N.N."/>
        </authorList>
    </citation>
    <scope>NUCLEOTIDE SEQUENCE [LARGE SCALE GENOMIC DNA]</scope>
    <source>
        <strain evidence="6 7">DSM 12992</strain>
    </source>
</reference>
<dbReference type="Proteomes" id="UP000199263">
    <property type="component" value="Unassembled WGS sequence"/>
</dbReference>
<dbReference type="SMART" id="SM00382">
    <property type="entry name" value="AAA"/>
    <property type="match status" value="1"/>
</dbReference>
<evidence type="ECO:0000256" key="4">
    <source>
        <dbReference type="ARBA" id="ARBA00022967"/>
    </source>
</evidence>
<dbReference type="GO" id="GO:0005524">
    <property type="term" value="F:ATP binding"/>
    <property type="evidence" value="ECO:0007669"/>
    <property type="project" value="UniProtKB-KW"/>
</dbReference>
<evidence type="ECO:0000259" key="5">
    <source>
        <dbReference type="PROSITE" id="PS50893"/>
    </source>
</evidence>
<dbReference type="FunFam" id="3.40.50.300:FF:000134">
    <property type="entry name" value="Iron-enterobactin ABC transporter ATP-binding protein"/>
    <property type="match status" value="1"/>
</dbReference>
<name>A0A1I1Q2J6_9CLOT</name>
<dbReference type="AlphaFoldDB" id="A0A1I1Q2J6"/>
<organism evidence="6 7">
    <name type="scientific">Clostridium uliginosum</name>
    <dbReference type="NCBI Taxonomy" id="119641"/>
    <lineage>
        <taxon>Bacteria</taxon>
        <taxon>Bacillati</taxon>
        <taxon>Bacillota</taxon>
        <taxon>Clostridia</taxon>
        <taxon>Eubacteriales</taxon>
        <taxon>Clostridiaceae</taxon>
        <taxon>Clostridium</taxon>
    </lineage>
</organism>
<evidence type="ECO:0000256" key="3">
    <source>
        <dbReference type="ARBA" id="ARBA00022840"/>
    </source>
</evidence>
<dbReference type="CDD" id="cd03214">
    <property type="entry name" value="ABC_Iron-Siderophores_B12_Hemin"/>
    <property type="match status" value="1"/>
</dbReference>
<dbReference type="InterPro" id="IPR027417">
    <property type="entry name" value="P-loop_NTPase"/>
</dbReference>
<keyword evidence="1" id="KW-0813">Transport</keyword>
<dbReference type="OrthoDB" id="9799337at2"/>
<dbReference type="Pfam" id="PF00005">
    <property type="entry name" value="ABC_tran"/>
    <property type="match status" value="1"/>
</dbReference>
<keyword evidence="4" id="KW-1278">Translocase</keyword>
<dbReference type="PANTHER" id="PTHR42794">
    <property type="entry name" value="HEMIN IMPORT ATP-BINDING PROTEIN HMUV"/>
    <property type="match status" value="1"/>
</dbReference>
<gene>
    <name evidence="6" type="ORF">SAMN05421842_1233</name>
</gene>
<dbReference type="RefSeq" id="WP_090092802.1">
    <property type="nucleotide sequence ID" value="NZ_FOMG01000023.1"/>
</dbReference>
<dbReference type="InterPro" id="IPR003593">
    <property type="entry name" value="AAA+_ATPase"/>
</dbReference>
<dbReference type="PROSITE" id="PS00211">
    <property type="entry name" value="ABC_TRANSPORTER_1"/>
    <property type="match status" value="1"/>
</dbReference>
<evidence type="ECO:0000256" key="1">
    <source>
        <dbReference type="ARBA" id="ARBA00022448"/>
    </source>
</evidence>
<accession>A0A1I1Q2J6</accession>